<dbReference type="Proteomes" id="UP000294901">
    <property type="component" value="Unassembled WGS sequence"/>
</dbReference>
<protein>
    <submittedName>
        <fullName evidence="2">Uncharacterized protein DUF397</fullName>
    </submittedName>
</protein>
<proteinExistence type="predicted"/>
<sequence length="64" mass="7121">MMENDSPKWHRSSRCSGGTCVEVAMVDGSYLVRDGKNPQLPAHTFSKDEWLAFVAGVKNGEFVF</sequence>
<dbReference type="EMBL" id="SNWR01000001">
    <property type="protein sequence ID" value="TDO39153.1"/>
    <property type="molecule type" value="Genomic_DNA"/>
</dbReference>
<gene>
    <name evidence="2" type="ORF">C8E87_2828</name>
</gene>
<reference evidence="2 3" key="1">
    <citation type="submission" date="2019-03" db="EMBL/GenBank/DDBJ databases">
        <title>Sequencing the genomes of 1000 actinobacteria strains.</title>
        <authorList>
            <person name="Klenk H.-P."/>
        </authorList>
    </citation>
    <scope>NUCLEOTIDE SEQUENCE [LARGE SCALE GENOMIC DNA]</scope>
    <source>
        <strain evidence="2 3">DSM 43805</strain>
    </source>
</reference>
<evidence type="ECO:0000313" key="3">
    <source>
        <dbReference type="Proteomes" id="UP000294901"/>
    </source>
</evidence>
<organism evidence="2 3">
    <name type="scientific">Paractinoplanes brasiliensis</name>
    <dbReference type="NCBI Taxonomy" id="52695"/>
    <lineage>
        <taxon>Bacteria</taxon>
        <taxon>Bacillati</taxon>
        <taxon>Actinomycetota</taxon>
        <taxon>Actinomycetes</taxon>
        <taxon>Micromonosporales</taxon>
        <taxon>Micromonosporaceae</taxon>
        <taxon>Paractinoplanes</taxon>
    </lineage>
</organism>
<evidence type="ECO:0000259" key="1">
    <source>
        <dbReference type="Pfam" id="PF04149"/>
    </source>
</evidence>
<evidence type="ECO:0000313" key="2">
    <source>
        <dbReference type="EMBL" id="TDO39153.1"/>
    </source>
</evidence>
<keyword evidence="3" id="KW-1185">Reference proteome</keyword>
<name>A0A4R6JRA0_9ACTN</name>
<dbReference type="OrthoDB" id="4302299at2"/>
<comment type="caution">
    <text evidence="2">The sequence shown here is derived from an EMBL/GenBank/DDBJ whole genome shotgun (WGS) entry which is preliminary data.</text>
</comment>
<feature type="domain" description="DUF397" evidence="1">
    <location>
        <begin position="8"/>
        <end position="58"/>
    </location>
</feature>
<dbReference type="AlphaFoldDB" id="A0A4R6JRA0"/>
<accession>A0A4R6JRA0</accession>
<dbReference type="RefSeq" id="WP_133873519.1">
    <property type="nucleotide sequence ID" value="NZ_SNWR01000001.1"/>
</dbReference>
<dbReference type="Pfam" id="PF04149">
    <property type="entry name" value="DUF397"/>
    <property type="match status" value="1"/>
</dbReference>
<dbReference type="InterPro" id="IPR007278">
    <property type="entry name" value="DUF397"/>
</dbReference>